<feature type="transmembrane region" description="Helical" evidence="6">
    <location>
        <begin position="447"/>
        <end position="470"/>
    </location>
</feature>
<evidence type="ECO:0000256" key="6">
    <source>
        <dbReference type="SAM" id="Phobius"/>
    </source>
</evidence>
<evidence type="ECO:0000313" key="9">
    <source>
        <dbReference type="Proteomes" id="UP001642501"/>
    </source>
</evidence>
<feature type="transmembrane region" description="Helical" evidence="6">
    <location>
        <begin position="280"/>
        <end position="299"/>
    </location>
</feature>
<feature type="compositionally biased region" description="Polar residues" evidence="5">
    <location>
        <begin position="17"/>
        <end position="30"/>
    </location>
</feature>
<feature type="transmembrane region" description="Helical" evidence="6">
    <location>
        <begin position="155"/>
        <end position="175"/>
    </location>
</feature>
<dbReference type="InterPro" id="IPR036259">
    <property type="entry name" value="MFS_trans_sf"/>
</dbReference>
<feature type="transmembrane region" description="Helical" evidence="6">
    <location>
        <begin position="213"/>
        <end position="233"/>
    </location>
</feature>
<feature type="transmembrane region" description="Helical" evidence="6">
    <location>
        <begin position="182"/>
        <end position="201"/>
    </location>
</feature>
<keyword evidence="4 6" id="KW-0472">Membrane</keyword>
<dbReference type="PANTHER" id="PTHR23501">
    <property type="entry name" value="MAJOR FACILITATOR SUPERFAMILY"/>
    <property type="match status" value="1"/>
</dbReference>
<feature type="transmembrane region" description="Helical" evidence="6">
    <location>
        <begin position="353"/>
        <end position="378"/>
    </location>
</feature>
<dbReference type="InterPro" id="IPR020846">
    <property type="entry name" value="MFS_dom"/>
</dbReference>
<proteinExistence type="predicted"/>
<dbReference type="Pfam" id="PF07690">
    <property type="entry name" value="MFS_1"/>
    <property type="match status" value="1"/>
</dbReference>
<dbReference type="Gene3D" id="1.20.1250.20">
    <property type="entry name" value="MFS general substrate transporter like domains"/>
    <property type="match status" value="1"/>
</dbReference>
<name>A0ABP0DNN5_9PEZI</name>
<reference evidence="8 9" key="1">
    <citation type="submission" date="2024-01" db="EMBL/GenBank/DDBJ databases">
        <authorList>
            <person name="Allen C."/>
            <person name="Tagirdzhanova G."/>
        </authorList>
    </citation>
    <scope>NUCLEOTIDE SEQUENCE [LARGE SCALE GENOMIC DNA]</scope>
    <source>
        <strain evidence="8 9">CBS 573.63</strain>
    </source>
</reference>
<dbReference type="Gene3D" id="1.20.1720.10">
    <property type="entry name" value="Multidrug resistance protein D"/>
    <property type="match status" value="1"/>
</dbReference>
<organism evidence="8 9">
    <name type="scientific">Sporothrix epigloea</name>
    <dbReference type="NCBI Taxonomy" id="1892477"/>
    <lineage>
        <taxon>Eukaryota</taxon>
        <taxon>Fungi</taxon>
        <taxon>Dikarya</taxon>
        <taxon>Ascomycota</taxon>
        <taxon>Pezizomycotina</taxon>
        <taxon>Sordariomycetes</taxon>
        <taxon>Sordariomycetidae</taxon>
        <taxon>Ophiostomatales</taxon>
        <taxon>Ophiostomataceae</taxon>
        <taxon>Sporothrix</taxon>
    </lineage>
</organism>
<comment type="caution">
    <text evidence="8">The sequence shown here is derived from an EMBL/GenBank/DDBJ whole genome shotgun (WGS) entry which is preliminary data.</text>
</comment>
<feature type="domain" description="Major facilitator superfamily (MFS) profile" evidence="7">
    <location>
        <begin position="59"/>
        <end position="512"/>
    </location>
</feature>
<evidence type="ECO:0000259" key="7">
    <source>
        <dbReference type="PROSITE" id="PS50850"/>
    </source>
</evidence>
<evidence type="ECO:0000256" key="3">
    <source>
        <dbReference type="ARBA" id="ARBA00022989"/>
    </source>
</evidence>
<keyword evidence="9" id="KW-1185">Reference proteome</keyword>
<feature type="region of interest" description="Disordered" evidence="5">
    <location>
        <begin position="1"/>
        <end position="30"/>
    </location>
</feature>
<dbReference type="PRINTS" id="PR01036">
    <property type="entry name" value="TCRTETB"/>
</dbReference>
<feature type="transmembrane region" description="Helical" evidence="6">
    <location>
        <begin position="385"/>
        <end position="404"/>
    </location>
</feature>
<gene>
    <name evidence="8" type="ORF">SEPCBS57363_003337</name>
</gene>
<evidence type="ECO:0000256" key="1">
    <source>
        <dbReference type="ARBA" id="ARBA00004141"/>
    </source>
</evidence>
<dbReference type="PROSITE" id="PS50850">
    <property type="entry name" value="MFS"/>
    <property type="match status" value="1"/>
</dbReference>
<dbReference type="PANTHER" id="PTHR23501:SF59">
    <property type="entry name" value="MAJOR FACILITATOR SUPERFAMILY (MFS) PROFILE DOMAIN-CONTAINING PROTEIN-RELATED"/>
    <property type="match status" value="1"/>
</dbReference>
<keyword evidence="3 6" id="KW-1133">Transmembrane helix</keyword>
<dbReference type="Proteomes" id="UP001642501">
    <property type="component" value="Unassembled WGS sequence"/>
</dbReference>
<dbReference type="EMBL" id="CAWUOM010000052">
    <property type="protein sequence ID" value="CAK7268917.1"/>
    <property type="molecule type" value="Genomic_DNA"/>
</dbReference>
<feature type="transmembrane region" description="Helical" evidence="6">
    <location>
        <begin position="320"/>
        <end position="341"/>
    </location>
</feature>
<dbReference type="InterPro" id="IPR011701">
    <property type="entry name" value="MFS"/>
</dbReference>
<evidence type="ECO:0000256" key="4">
    <source>
        <dbReference type="ARBA" id="ARBA00023136"/>
    </source>
</evidence>
<feature type="transmembrane region" description="Helical" evidence="6">
    <location>
        <begin position="410"/>
        <end position="435"/>
    </location>
</feature>
<feature type="transmembrane region" description="Helical" evidence="6">
    <location>
        <begin position="124"/>
        <end position="143"/>
    </location>
</feature>
<protein>
    <recommendedName>
        <fullName evidence="7">Major facilitator superfamily (MFS) profile domain-containing protein</fullName>
    </recommendedName>
</protein>
<dbReference type="SUPFAM" id="SSF103473">
    <property type="entry name" value="MFS general substrate transporter"/>
    <property type="match status" value="1"/>
</dbReference>
<keyword evidence="2 6" id="KW-0812">Transmembrane</keyword>
<evidence type="ECO:0000313" key="8">
    <source>
        <dbReference type="EMBL" id="CAK7268917.1"/>
    </source>
</evidence>
<feature type="transmembrane region" description="Helical" evidence="6">
    <location>
        <begin position="56"/>
        <end position="75"/>
    </location>
</feature>
<feature type="transmembrane region" description="Helical" evidence="6">
    <location>
        <begin position="95"/>
        <end position="117"/>
    </location>
</feature>
<comment type="subcellular location">
    <subcellularLocation>
        <location evidence="1">Membrane</location>
        <topology evidence="1">Multi-pass membrane protein</topology>
    </subcellularLocation>
</comment>
<sequence>MSSTPTITKDDEPANGSAGTDTEIAENSSSDEAVVMSGGNVEMVGDKAVFKASRSFLLAFSALLVLTIAVALDATTLSVALPTISAALGGSALEAFWSGTSFLLASTVLQPSVAAMSSIFGRKYMIYIMVGFFAAGSLVAALANNFTVLIAGRTIQGVGGGGLIALTEVVVTDLVPLAFRPTWISAISAMWSIGTVTGPLIGAGFTENVSWRWIFYINLPLIGAGLVFVVLFLHQAKIPGGIMHKMGRFDWFGSVLFTVASAAFLFGLTTGGVANPWSSYKVLLPLILGPIGVIFFGYYEFYWATEPIINRRIVNNRDMLLTYVMTIMHGAILWSLLYFLPLYYQGVQGYSPIISAVAVLPESLTVAPAAGAVGVIAGITGRYRWSLWGGWFLTTLGSGVLLLLGPDTSIAAWIWLNVPVGLGTGMLFPAMGLSIQAACEPELNAQASAFFSFLRTLGQSIGVAISGVIFQNSFRQRLAVLPAFANVAEQYSRDATSVVSVIEAMAPSPEKVQLVKAYSDSLRVIYISLVAFSGFCFVLSLAIRGYSLNQEHVTNQALIDKDAEKTNATSEKIAQP</sequence>
<accession>A0ABP0DNN5</accession>
<feature type="transmembrane region" description="Helical" evidence="6">
    <location>
        <begin position="524"/>
        <end position="543"/>
    </location>
</feature>
<evidence type="ECO:0000256" key="5">
    <source>
        <dbReference type="SAM" id="MobiDB-lite"/>
    </source>
</evidence>
<feature type="transmembrane region" description="Helical" evidence="6">
    <location>
        <begin position="254"/>
        <end position="274"/>
    </location>
</feature>
<evidence type="ECO:0000256" key="2">
    <source>
        <dbReference type="ARBA" id="ARBA00022692"/>
    </source>
</evidence>